<reference evidence="1" key="1">
    <citation type="journal article" date="2014" name="Front. Microbiol.">
        <title>High frequency of phylogenetically diverse reductive dehalogenase-homologous genes in deep subseafloor sedimentary metagenomes.</title>
        <authorList>
            <person name="Kawai M."/>
            <person name="Futagami T."/>
            <person name="Toyoda A."/>
            <person name="Takaki Y."/>
            <person name="Nishi S."/>
            <person name="Hori S."/>
            <person name="Arai W."/>
            <person name="Tsubouchi T."/>
            <person name="Morono Y."/>
            <person name="Uchiyama I."/>
            <person name="Ito T."/>
            <person name="Fujiyama A."/>
            <person name="Inagaki F."/>
            <person name="Takami H."/>
        </authorList>
    </citation>
    <scope>NUCLEOTIDE SEQUENCE</scope>
    <source>
        <strain evidence="1">Expedition CK06-06</strain>
    </source>
</reference>
<organism evidence="1">
    <name type="scientific">marine sediment metagenome</name>
    <dbReference type="NCBI Taxonomy" id="412755"/>
    <lineage>
        <taxon>unclassified sequences</taxon>
        <taxon>metagenomes</taxon>
        <taxon>ecological metagenomes</taxon>
    </lineage>
</organism>
<proteinExistence type="predicted"/>
<dbReference type="EMBL" id="BARW01008042">
    <property type="protein sequence ID" value="GAI79617.1"/>
    <property type="molecule type" value="Genomic_DNA"/>
</dbReference>
<comment type="caution">
    <text evidence="1">The sequence shown here is derived from an EMBL/GenBank/DDBJ whole genome shotgun (WGS) entry which is preliminary data.</text>
</comment>
<dbReference type="AlphaFoldDB" id="X1RFW8"/>
<sequence>WSDYVEEWYVKGGRAVTDRATAWYRGFFEN</sequence>
<protein>
    <submittedName>
        <fullName evidence="1">Uncharacterized protein</fullName>
    </submittedName>
</protein>
<feature type="non-terminal residue" evidence="1">
    <location>
        <position position="1"/>
    </location>
</feature>
<evidence type="ECO:0000313" key="1">
    <source>
        <dbReference type="EMBL" id="GAI79617.1"/>
    </source>
</evidence>
<gene>
    <name evidence="1" type="ORF">S12H4_16606</name>
</gene>
<accession>X1RFW8</accession>
<name>X1RFW8_9ZZZZ</name>